<dbReference type="EMBL" id="ML991803">
    <property type="protein sequence ID" value="KAF2233875.1"/>
    <property type="molecule type" value="Genomic_DNA"/>
</dbReference>
<dbReference type="GO" id="GO:0016787">
    <property type="term" value="F:hydrolase activity"/>
    <property type="evidence" value="ECO:0007669"/>
    <property type="project" value="InterPro"/>
</dbReference>
<keyword evidence="4" id="KW-1185">Reference proteome</keyword>
<feature type="compositionally biased region" description="Low complexity" evidence="1">
    <location>
        <begin position="168"/>
        <end position="183"/>
    </location>
</feature>
<proteinExistence type="predicted"/>
<evidence type="ECO:0000256" key="1">
    <source>
        <dbReference type="SAM" id="MobiDB-lite"/>
    </source>
</evidence>
<gene>
    <name evidence="3" type="ORF">EV356DRAFT_467755</name>
</gene>
<dbReference type="PANTHER" id="PTHR12905">
    <property type="entry name" value="METALLOPHOSPHOESTERASE"/>
    <property type="match status" value="1"/>
</dbReference>
<evidence type="ECO:0000313" key="4">
    <source>
        <dbReference type="Proteomes" id="UP000800092"/>
    </source>
</evidence>
<dbReference type="AlphaFoldDB" id="A0A6A6H778"/>
<dbReference type="OrthoDB" id="630188at2759"/>
<dbReference type="InterPro" id="IPR029052">
    <property type="entry name" value="Metallo-depent_PP-like"/>
</dbReference>
<dbReference type="InterPro" id="IPR004843">
    <property type="entry name" value="Calcineurin-like_PHP"/>
</dbReference>
<reference evidence="3" key="1">
    <citation type="journal article" date="2020" name="Stud. Mycol.">
        <title>101 Dothideomycetes genomes: a test case for predicting lifestyles and emergence of pathogens.</title>
        <authorList>
            <person name="Haridas S."/>
            <person name="Albert R."/>
            <person name="Binder M."/>
            <person name="Bloem J."/>
            <person name="Labutti K."/>
            <person name="Salamov A."/>
            <person name="Andreopoulos B."/>
            <person name="Baker S."/>
            <person name="Barry K."/>
            <person name="Bills G."/>
            <person name="Bluhm B."/>
            <person name="Cannon C."/>
            <person name="Castanera R."/>
            <person name="Culley D."/>
            <person name="Daum C."/>
            <person name="Ezra D."/>
            <person name="Gonzalez J."/>
            <person name="Henrissat B."/>
            <person name="Kuo A."/>
            <person name="Liang C."/>
            <person name="Lipzen A."/>
            <person name="Lutzoni F."/>
            <person name="Magnuson J."/>
            <person name="Mondo S."/>
            <person name="Nolan M."/>
            <person name="Ohm R."/>
            <person name="Pangilinan J."/>
            <person name="Park H.-J."/>
            <person name="Ramirez L."/>
            <person name="Alfaro M."/>
            <person name="Sun H."/>
            <person name="Tritt A."/>
            <person name="Yoshinaga Y."/>
            <person name="Zwiers L.-H."/>
            <person name="Turgeon B."/>
            <person name="Goodwin S."/>
            <person name="Spatafora J."/>
            <person name="Crous P."/>
            <person name="Grigoriev I."/>
        </authorList>
    </citation>
    <scope>NUCLEOTIDE SEQUENCE</scope>
    <source>
        <strain evidence="3">Tuck. ex Michener</strain>
    </source>
</reference>
<feature type="region of interest" description="Disordered" evidence="1">
    <location>
        <begin position="150"/>
        <end position="213"/>
    </location>
</feature>
<protein>
    <recommendedName>
        <fullName evidence="2">Calcineurin-like phosphoesterase domain-containing protein</fullName>
    </recommendedName>
</protein>
<sequence length="367" mass="40887">MVSLFGIRPPSSPYVHQPLIYTVLASPVQTILYIVHNVLQSLRAPPTPVKPPVRVVCISDTHTLTHASIPDGDLLIHAGDLTNNGTPSELHAQLTWLSSLPHPHKVVIAGNHDTQLDPRSRATLSEPDRSAPLPDWSSFGIHYLQHSPLTLDIHPSPHHSPAEETPPSRKSSTTSTDIPDSPTSPSPHRRHHHRRRRLHLHGSPQIPTCGPSSFAFQHPRALDAWTDTLPTDLDILITHTPPAQHLDNFPAALGDAWLLREVWRVRPRLHVCGHVHVGAGREVLWWDGAQGAYERGLGRRAWWWTGRGLWDVRLWREVVRVLVWGVVGVVWSRVWGGEERGTVLVNAALMDEATGRLREGGVHVVDI</sequence>
<dbReference type="SUPFAM" id="SSF56300">
    <property type="entry name" value="Metallo-dependent phosphatases"/>
    <property type="match status" value="1"/>
</dbReference>
<dbReference type="InterPro" id="IPR051693">
    <property type="entry name" value="UPF0046_metallophosphoest"/>
</dbReference>
<dbReference type="CDD" id="cd07379">
    <property type="entry name" value="MPP_239FB"/>
    <property type="match status" value="1"/>
</dbReference>
<dbReference type="Pfam" id="PF00149">
    <property type="entry name" value="Metallophos"/>
    <property type="match status" value="1"/>
</dbReference>
<dbReference type="Proteomes" id="UP000800092">
    <property type="component" value="Unassembled WGS sequence"/>
</dbReference>
<feature type="region of interest" description="Disordered" evidence="1">
    <location>
        <begin position="111"/>
        <end position="131"/>
    </location>
</feature>
<evidence type="ECO:0000313" key="3">
    <source>
        <dbReference type="EMBL" id="KAF2233875.1"/>
    </source>
</evidence>
<feature type="domain" description="Calcineurin-like phosphoesterase" evidence="2">
    <location>
        <begin position="54"/>
        <end position="277"/>
    </location>
</feature>
<evidence type="ECO:0000259" key="2">
    <source>
        <dbReference type="Pfam" id="PF00149"/>
    </source>
</evidence>
<name>A0A6A6H778_VIRVR</name>
<dbReference type="PANTHER" id="PTHR12905:SF18">
    <property type="entry name" value="ESTER HYDROLASE, PUTATIVE (AFU_ORTHOLOGUE AFUA_4G03130)-RELATED"/>
    <property type="match status" value="1"/>
</dbReference>
<accession>A0A6A6H778</accession>
<organism evidence="3 4">
    <name type="scientific">Viridothelium virens</name>
    <name type="common">Speckled blister lichen</name>
    <name type="synonym">Trypethelium virens</name>
    <dbReference type="NCBI Taxonomy" id="1048519"/>
    <lineage>
        <taxon>Eukaryota</taxon>
        <taxon>Fungi</taxon>
        <taxon>Dikarya</taxon>
        <taxon>Ascomycota</taxon>
        <taxon>Pezizomycotina</taxon>
        <taxon>Dothideomycetes</taxon>
        <taxon>Dothideomycetes incertae sedis</taxon>
        <taxon>Trypetheliales</taxon>
        <taxon>Trypetheliaceae</taxon>
        <taxon>Viridothelium</taxon>
    </lineage>
</organism>
<dbReference type="Gene3D" id="3.60.21.10">
    <property type="match status" value="1"/>
</dbReference>
<feature type="compositionally biased region" description="Basic residues" evidence="1">
    <location>
        <begin position="187"/>
        <end position="200"/>
    </location>
</feature>